<dbReference type="Pfam" id="PF03328">
    <property type="entry name" value="HpcH_HpaI"/>
    <property type="match status" value="1"/>
</dbReference>
<dbReference type="InterPro" id="IPR005000">
    <property type="entry name" value="Aldolase/citrate-lyase_domain"/>
</dbReference>
<feature type="domain" description="HpcH/HpaI aldolase/citrate lyase" evidence="2">
    <location>
        <begin position="27"/>
        <end position="224"/>
    </location>
</feature>
<dbReference type="Proteomes" id="UP000689967">
    <property type="component" value="Unassembled WGS sequence"/>
</dbReference>
<name>A0ABS6H5Z7_9PROT</name>
<keyword evidence="4" id="KW-1185">Reference proteome</keyword>
<dbReference type="InterPro" id="IPR050251">
    <property type="entry name" value="HpcH-HpaI_aldolase"/>
</dbReference>
<dbReference type="RefSeq" id="WP_216873081.1">
    <property type="nucleotide sequence ID" value="NZ_JAERQM010000001.1"/>
</dbReference>
<dbReference type="PANTHER" id="PTHR30502">
    <property type="entry name" value="2-KETO-3-DEOXY-L-RHAMNONATE ALDOLASE"/>
    <property type="match status" value="1"/>
</dbReference>
<accession>A0ABS6H5Z7</accession>
<keyword evidence="1" id="KW-0479">Metal-binding</keyword>
<proteinExistence type="predicted"/>
<evidence type="ECO:0000313" key="4">
    <source>
        <dbReference type="Proteomes" id="UP000689967"/>
    </source>
</evidence>
<dbReference type="EMBL" id="JAERQM010000001">
    <property type="protein sequence ID" value="MBU8542785.1"/>
    <property type="molecule type" value="Genomic_DNA"/>
</dbReference>
<gene>
    <name evidence="3" type="ORF">JJQ90_03665</name>
</gene>
<reference evidence="3 4" key="1">
    <citation type="submission" date="2021-01" db="EMBL/GenBank/DDBJ databases">
        <title>Roseomonas sp. nov, a bacterium isolated from an oil production mixture in Yumen Oilfield.</title>
        <authorList>
            <person name="Wu D."/>
        </authorList>
    </citation>
    <scope>NUCLEOTIDE SEQUENCE [LARGE SCALE GENOMIC DNA]</scope>
    <source>
        <strain evidence="3 4">ROY-5-3</strain>
    </source>
</reference>
<organism evidence="3 4">
    <name type="scientific">Falsiroseomonas oleicola</name>
    <dbReference type="NCBI Taxonomy" id="2801474"/>
    <lineage>
        <taxon>Bacteria</taxon>
        <taxon>Pseudomonadati</taxon>
        <taxon>Pseudomonadota</taxon>
        <taxon>Alphaproteobacteria</taxon>
        <taxon>Acetobacterales</taxon>
        <taxon>Roseomonadaceae</taxon>
        <taxon>Falsiroseomonas</taxon>
    </lineage>
</organism>
<sequence length="251" mass="26562">MANGVKAAWAAGKPVVNGWLAIPSGFTAEVMALAGWDSLTVDIQHGVQDYMSMVACFQGMQPHGVTPMVRVPWNEPGIIGKVLDGGAKGVICPMVNTEAEARALVSYCRYPNKGTRSFGPIRSGMYGAAADTNAANEDVLVIPMIETKTALDNLEAIVSVPGVDAIYIGPSDLSLSLGMAPLQDRREPEFLAVLDKIRTTAHAHGVKVGIHTMTGAYSKEMFERGFNLATIMNDSGLMLTAAKAQVAIARG</sequence>
<dbReference type="PANTHER" id="PTHR30502:SF0">
    <property type="entry name" value="PHOSPHOENOLPYRUVATE CARBOXYLASE FAMILY PROTEIN"/>
    <property type="match status" value="1"/>
</dbReference>
<evidence type="ECO:0000313" key="3">
    <source>
        <dbReference type="EMBL" id="MBU8542785.1"/>
    </source>
</evidence>
<protein>
    <submittedName>
        <fullName evidence="3">2,4-dihydroxyhept-2-ene-1,7-dioic acid aldolase</fullName>
    </submittedName>
</protein>
<evidence type="ECO:0000259" key="2">
    <source>
        <dbReference type="Pfam" id="PF03328"/>
    </source>
</evidence>
<comment type="caution">
    <text evidence="3">The sequence shown here is derived from an EMBL/GenBank/DDBJ whole genome shotgun (WGS) entry which is preliminary data.</text>
</comment>
<evidence type="ECO:0000256" key="1">
    <source>
        <dbReference type="ARBA" id="ARBA00022723"/>
    </source>
</evidence>